<protein>
    <submittedName>
        <fullName evidence="3">Uncharacterized protein</fullName>
    </submittedName>
</protein>
<gene>
    <name evidence="3" type="ORF">TrST_g8135</name>
</gene>
<dbReference type="AlphaFoldDB" id="A0A9W7C9N6"/>
<feature type="transmembrane region" description="Helical" evidence="2">
    <location>
        <begin position="48"/>
        <end position="69"/>
    </location>
</feature>
<dbReference type="OrthoDB" id="10393524at2759"/>
<name>A0A9W7C9N6_9STRA</name>
<feature type="region of interest" description="Disordered" evidence="1">
    <location>
        <begin position="1"/>
        <end position="36"/>
    </location>
</feature>
<evidence type="ECO:0000256" key="2">
    <source>
        <dbReference type="SAM" id="Phobius"/>
    </source>
</evidence>
<evidence type="ECO:0000313" key="3">
    <source>
        <dbReference type="EMBL" id="GMI00601.1"/>
    </source>
</evidence>
<keyword evidence="2" id="KW-0812">Transmembrane</keyword>
<dbReference type="EMBL" id="BRXY01000570">
    <property type="protein sequence ID" value="GMI00601.1"/>
    <property type="molecule type" value="Genomic_DNA"/>
</dbReference>
<comment type="caution">
    <text evidence="3">The sequence shown here is derived from an EMBL/GenBank/DDBJ whole genome shotgun (WGS) entry which is preliminary data.</text>
</comment>
<keyword evidence="2" id="KW-0472">Membrane</keyword>
<keyword evidence="2" id="KW-1133">Transmembrane helix</keyword>
<organism evidence="3 4">
    <name type="scientific">Triparma strigata</name>
    <dbReference type="NCBI Taxonomy" id="1606541"/>
    <lineage>
        <taxon>Eukaryota</taxon>
        <taxon>Sar</taxon>
        <taxon>Stramenopiles</taxon>
        <taxon>Ochrophyta</taxon>
        <taxon>Bolidophyceae</taxon>
        <taxon>Parmales</taxon>
        <taxon>Triparmaceae</taxon>
        <taxon>Triparma</taxon>
    </lineage>
</organism>
<reference evidence="4" key="1">
    <citation type="journal article" date="2023" name="Commun. Biol.">
        <title>Genome analysis of Parmales, the sister group of diatoms, reveals the evolutionary specialization of diatoms from phago-mixotrophs to photoautotrophs.</title>
        <authorList>
            <person name="Ban H."/>
            <person name="Sato S."/>
            <person name="Yoshikawa S."/>
            <person name="Yamada K."/>
            <person name="Nakamura Y."/>
            <person name="Ichinomiya M."/>
            <person name="Sato N."/>
            <person name="Blanc-Mathieu R."/>
            <person name="Endo H."/>
            <person name="Kuwata A."/>
            <person name="Ogata H."/>
        </authorList>
    </citation>
    <scope>NUCLEOTIDE SEQUENCE [LARGE SCALE GENOMIC DNA]</scope>
    <source>
        <strain evidence="4">NIES 3701</strain>
    </source>
</reference>
<keyword evidence="4" id="KW-1185">Reference proteome</keyword>
<evidence type="ECO:0000313" key="4">
    <source>
        <dbReference type="Proteomes" id="UP001165085"/>
    </source>
</evidence>
<accession>A0A9W7C9N6</accession>
<proteinExistence type="predicted"/>
<evidence type="ECO:0000256" key="1">
    <source>
        <dbReference type="SAM" id="MobiDB-lite"/>
    </source>
</evidence>
<dbReference type="Proteomes" id="UP001165085">
    <property type="component" value="Unassembled WGS sequence"/>
</dbReference>
<sequence length="463" mass="50012">MNDIGLEMQDEHPNRRLNTGESFDRGESFSSASTMPGEESFLPKGNKLVGCMFIFFLFSGGFIGSFFALDALEEPEPNSFNAKLEILNGACNTSESGCDKLEGLITVSKPEDCTSNCEKIQMLKLQVNGLKNNVNISRVSIHEGGSCEPPFGLEYFKQDQTKIYNTSAEAAKGSDRYQAVLKIDEVVGNVDVIKFQHLFAAAEYGVDERLPTVRITTDLTCDPAGGEFAHDMEIIPAVMYQGANVTGSMTFAHRSGGGFTVTYAFDSTTSEKSITMKKIRILEAKDCAGANKTAKALLEIDIPMYEAFEATGDHEYGDGASVTLADLRGHAAAIVDEEGIVSACGLVPTSPYALLYNISKSYPQPQVNLGYRITDLRSRACVVASFSGATLGCGLIPDTPYAHESFDFTSSDITDESGSSYKKVSAEIEINTNHDFYTFEGKVGIVEDRDGTKIACGVLTSAT</sequence>